<keyword evidence="6" id="KW-0812">Transmembrane</keyword>
<evidence type="ECO:0000256" key="3">
    <source>
        <dbReference type="ARBA" id="ARBA00022723"/>
    </source>
</evidence>
<dbReference type="Ensembl" id="ENSPLAT00000006552.1">
    <property type="protein sequence ID" value="ENSPLAP00000006256.1"/>
    <property type="gene ID" value="ENSPLAG00000008349.1"/>
</dbReference>
<accession>A0A3B3U0Y1</accession>
<keyword evidence="4" id="KW-0378">Hydrolase</keyword>
<dbReference type="InterPro" id="IPR024607">
    <property type="entry name" value="Sulfatase_CS"/>
</dbReference>
<dbReference type="GO" id="GO:0046872">
    <property type="term" value="F:metal ion binding"/>
    <property type="evidence" value="ECO:0007669"/>
    <property type="project" value="UniProtKB-KW"/>
</dbReference>
<keyword evidence="9" id="KW-1185">Reference proteome</keyword>
<dbReference type="PANTHER" id="PTHR42693:SF9">
    <property type="entry name" value="STERYL-SULFATASE"/>
    <property type="match status" value="1"/>
</dbReference>
<evidence type="ECO:0000313" key="9">
    <source>
        <dbReference type="Proteomes" id="UP000261500"/>
    </source>
</evidence>
<evidence type="ECO:0000313" key="8">
    <source>
        <dbReference type="Ensembl" id="ENSPLAP00000006256.1"/>
    </source>
</evidence>
<feature type="transmembrane region" description="Helical" evidence="6">
    <location>
        <begin position="274"/>
        <end position="299"/>
    </location>
</feature>
<feature type="transmembrane region" description="Helical" evidence="6">
    <location>
        <begin position="57"/>
        <end position="79"/>
    </location>
</feature>
<evidence type="ECO:0000256" key="4">
    <source>
        <dbReference type="ARBA" id="ARBA00022801"/>
    </source>
</evidence>
<dbReference type="PROSITE" id="PS00149">
    <property type="entry name" value="SULFATASE_2"/>
    <property type="match status" value="1"/>
</dbReference>
<comment type="similarity">
    <text evidence="2">Belongs to the sulfatase family.</text>
</comment>
<dbReference type="AlphaFoldDB" id="A0A3B3U0Y1"/>
<dbReference type="GeneTree" id="ENSGT00940000161153"/>
<evidence type="ECO:0000256" key="2">
    <source>
        <dbReference type="ARBA" id="ARBA00008779"/>
    </source>
</evidence>
<feature type="transmembrane region" description="Helical" evidence="6">
    <location>
        <begin position="246"/>
        <end position="267"/>
    </location>
</feature>
<dbReference type="InterPro" id="IPR017850">
    <property type="entry name" value="Alkaline_phosphatase_core_sf"/>
</dbReference>
<keyword evidence="3" id="KW-0479">Metal-binding</keyword>
<dbReference type="Proteomes" id="UP000261500">
    <property type="component" value="Unplaced"/>
</dbReference>
<keyword evidence="6" id="KW-0472">Membrane</keyword>
<evidence type="ECO:0000259" key="7">
    <source>
        <dbReference type="Pfam" id="PF00884"/>
    </source>
</evidence>
<dbReference type="InterPro" id="IPR000917">
    <property type="entry name" value="Sulfatase_N"/>
</dbReference>
<dbReference type="PROSITE" id="PS00523">
    <property type="entry name" value="SULFATASE_1"/>
    <property type="match status" value="1"/>
</dbReference>
<evidence type="ECO:0000256" key="5">
    <source>
        <dbReference type="ARBA" id="ARBA00022837"/>
    </source>
</evidence>
<proteinExistence type="inferred from homology"/>
<dbReference type="SUPFAM" id="SSF53649">
    <property type="entry name" value="Alkaline phosphatase-like"/>
    <property type="match status" value="1"/>
</dbReference>
<dbReference type="GO" id="GO:0004065">
    <property type="term" value="F:arylsulfatase activity"/>
    <property type="evidence" value="ECO:0007669"/>
    <property type="project" value="TreeGrafter"/>
</dbReference>
<dbReference type="Gene3D" id="3.40.720.10">
    <property type="entry name" value="Alkaline Phosphatase, subunit A"/>
    <property type="match status" value="1"/>
</dbReference>
<dbReference type="Pfam" id="PF14707">
    <property type="entry name" value="Sulfatase_C"/>
    <property type="match status" value="1"/>
</dbReference>
<reference evidence="8" key="1">
    <citation type="submission" date="2025-08" db="UniProtKB">
        <authorList>
            <consortium name="Ensembl"/>
        </authorList>
    </citation>
    <scope>IDENTIFICATION</scope>
</reference>
<dbReference type="Pfam" id="PF00884">
    <property type="entry name" value="Sulfatase"/>
    <property type="match status" value="1"/>
</dbReference>
<dbReference type="GO" id="GO:0004773">
    <property type="term" value="F:steryl-sulfatase activity"/>
    <property type="evidence" value="ECO:0007669"/>
    <property type="project" value="Ensembl"/>
</dbReference>
<keyword evidence="6" id="KW-1133">Transmembrane helix</keyword>
<dbReference type="Gene3D" id="3.30.1120.10">
    <property type="match status" value="1"/>
</dbReference>
<name>A0A3B3U0Y1_9TELE</name>
<keyword evidence="5" id="KW-0106">Calcium</keyword>
<comment type="cofactor">
    <cofactor evidence="1">
        <name>Ca(2+)</name>
        <dbReference type="ChEBI" id="CHEBI:29108"/>
    </cofactor>
</comment>
<dbReference type="Gene3D" id="1.10.287.550">
    <property type="entry name" value="Helix hairpin bin"/>
    <property type="match status" value="1"/>
</dbReference>
<dbReference type="STRING" id="48699.ENSPLAP00000006256"/>
<sequence length="635" mass="70855">MNWRKVKNMSTEHIEEVLLTDNVGNSLISLGKNKRVLLEDLNVLYGEKYAKGKEDFLLVKMMSALMPHPYLLLMLLLVGKSVLLQENIKPNFILMMLDDLGIGDLGCYGNTTLRTPNIDQLAQQGVKLTHHVAAASLCTPSRAAFLTGRYPIRSGVAGNLRPGVFIFNAASGGLLAREVTFAKIIKQQGYNTALIGKWHLGLNCESSDDHCHHPSVHGFDYFFGIPLTNLRDCQPGHGTVFQIHKYLPYGSLGAALLSAAVLHWSGLILLRRRLILGLLSMLAGVTILVAGFIKIIPYLNCILFRDHSIVEQPFTLENLTQKMTYEAVDFIERNSGRPFLLFLSYLQVHTALFASAAFKGTSSHGVYGDAVHEVDWSVGQILQTLDRLRVRENTLLYLTSDQGAHLEELTAAGQVHGGWNGIYKAGKSTNWEGGIRVPGILSWPGQIPSGREIDEPTSNMDLFPTIVHLSGAAIPQDREIDGHDLMDLLQGRAERSNHEFLFHYCNSYLNAVRWHPPNSSSVWKAFYFTPDFYPADKTTCFHTHVCFCTPDHVTYHDPPLLFDLSKDPSESRPLTADTEPAFYSILAAMKQAVEVHQKSVKPVESQLSAAHIMWKPWLQPCCSTFTQLCQCQQDK</sequence>
<dbReference type="InterPro" id="IPR050738">
    <property type="entry name" value="Sulfatase"/>
</dbReference>
<reference evidence="8" key="2">
    <citation type="submission" date="2025-09" db="UniProtKB">
        <authorList>
            <consortium name="Ensembl"/>
        </authorList>
    </citation>
    <scope>IDENTIFICATION</scope>
</reference>
<organism evidence="8 9">
    <name type="scientific">Poecilia latipinna</name>
    <name type="common">sailfin molly</name>
    <dbReference type="NCBI Taxonomy" id="48699"/>
    <lineage>
        <taxon>Eukaryota</taxon>
        <taxon>Metazoa</taxon>
        <taxon>Chordata</taxon>
        <taxon>Craniata</taxon>
        <taxon>Vertebrata</taxon>
        <taxon>Euteleostomi</taxon>
        <taxon>Actinopterygii</taxon>
        <taxon>Neopterygii</taxon>
        <taxon>Teleostei</taxon>
        <taxon>Neoteleostei</taxon>
        <taxon>Acanthomorphata</taxon>
        <taxon>Ovalentaria</taxon>
        <taxon>Atherinomorphae</taxon>
        <taxon>Cyprinodontiformes</taxon>
        <taxon>Poeciliidae</taxon>
        <taxon>Poeciliinae</taxon>
        <taxon>Poecilia</taxon>
    </lineage>
</organism>
<dbReference type="FunFam" id="3.30.1120.10:FF:000001">
    <property type="entry name" value="Arylsulfatase E"/>
    <property type="match status" value="1"/>
</dbReference>
<evidence type="ECO:0000256" key="6">
    <source>
        <dbReference type="SAM" id="Phobius"/>
    </source>
</evidence>
<dbReference type="GO" id="GO:0005783">
    <property type="term" value="C:endoplasmic reticulum"/>
    <property type="evidence" value="ECO:0007669"/>
    <property type="project" value="UniProtKB-ARBA"/>
</dbReference>
<evidence type="ECO:0000256" key="1">
    <source>
        <dbReference type="ARBA" id="ARBA00001913"/>
    </source>
</evidence>
<dbReference type="PANTHER" id="PTHR42693">
    <property type="entry name" value="ARYLSULFATASE FAMILY MEMBER"/>
    <property type="match status" value="1"/>
</dbReference>
<feature type="domain" description="Sulfatase N-terminal" evidence="7">
    <location>
        <begin position="90"/>
        <end position="471"/>
    </location>
</feature>
<protein>
    <submittedName>
        <fullName evidence="8">Steroid sulfatase</fullName>
    </submittedName>
</protein>